<keyword evidence="2" id="KW-1185">Reference proteome</keyword>
<evidence type="ECO:0000313" key="2">
    <source>
        <dbReference type="Proteomes" id="UP000799755"/>
    </source>
</evidence>
<evidence type="ECO:0000313" key="1">
    <source>
        <dbReference type="EMBL" id="KAF2466702.1"/>
    </source>
</evidence>
<gene>
    <name evidence="1" type="ORF">BDR25DRAFT_305931</name>
</gene>
<reference evidence="1" key="1">
    <citation type="journal article" date="2020" name="Stud. Mycol.">
        <title>101 Dothideomycetes genomes: a test case for predicting lifestyles and emergence of pathogens.</title>
        <authorList>
            <person name="Haridas S."/>
            <person name="Albert R."/>
            <person name="Binder M."/>
            <person name="Bloem J."/>
            <person name="Labutti K."/>
            <person name="Salamov A."/>
            <person name="Andreopoulos B."/>
            <person name="Baker S."/>
            <person name="Barry K."/>
            <person name="Bills G."/>
            <person name="Bluhm B."/>
            <person name="Cannon C."/>
            <person name="Castanera R."/>
            <person name="Culley D."/>
            <person name="Daum C."/>
            <person name="Ezra D."/>
            <person name="Gonzalez J."/>
            <person name="Henrissat B."/>
            <person name="Kuo A."/>
            <person name="Liang C."/>
            <person name="Lipzen A."/>
            <person name="Lutzoni F."/>
            <person name="Magnuson J."/>
            <person name="Mondo S."/>
            <person name="Nolan M."/>
            <person name="Ohm R."/>
            <person name="Pangilinan J."/>
            <person name="Park H.-J."/>
            <person name="Ramirez L."/>
            <person name="Alfaro M."/>
            <person name="Sun H."/>
            <person name="Tritt A."/>
            <person name="Yoshinaga Y."/>
            <person name="Zwiers L.-H."/>
            <person name="Turgeon B."/>
            <person name="Goodwin S."/>
            <person name="Spatafora J."/>
            <person name="Crous P."/>
            <person name="Grigoriev I."/>
        </authorList>
    </citation>
    <scope>NUCLEOTIDE SEQUENCE</scope>
    <source>
        <strain evidence="1">ATCC 200398</strain>
    </source>
</reference>
<comment type="caution">
    <text evidence="1">The sequence shown here is derived from an EMBL/GenBank/DDBJ whole genome shotgun (WGS) entry which is preliminary data.</text>
</comment>
<sequence length="246" mass="27044">MVNLTTTTPTRKGLRIILRKWRERLKKEKKSGTQGQAQAQAQAQAIVHVPQTSGAPPPPPALFPATTTTTIISTAPDSKSPAASRTTLRKPTNPRRNTAPADFFSAFSRTVSPTNVTSKSRFRTSISKRLSIQPFSSSPTNVPSTGAPLSPTPSAPLPHEHPNNRNTFQFTTAAEIAAQAQHDAEKLVEAVEVIRRDKPKDWMDPGWREKEAKLKAEEEELMRAGGLNLGRDGLESGPLKRWEWGR</sequence>
<dbReference type="EMBL" id="MU003523">
    <property type="protein sequence ID" value="KAF2466702.1"/>
    <property type="molecule type" value="Genomic_DNA"/>
</dbReference>
<protein>
    <submittedName>
        <fullName evidence="1">Uncharacterized protein</fullName>
    </submittedName>
</protein>
<proteinExistence type="predicted"/>
<name>A0ACB6QKQ8_9PLEO</name>
<accession>A0ACB6QKQ8</accession>
<dbReference type="Proteomes" id="UP000799755">
    <property type="component" value="Unassembled WGS sequence"/>
</dbReference>
<organism evidence="1 2">
    <name type="scientific">Lindgomyces ingoldianus</name>
    <dbReference type="NCBI Taxonomy" id="673940"/>
    <lineage>
        <taxon>Eukaryota</taxon>
        <taxon>Fungi</taxon>
        <taxon>Dikarya</taxon>
        <taxon>Ascomycota</taxon>
        <taxon>Pezizomycotina</taxon>
        <taxon>Dothideomycetes</taxon>
        <taxon>Pleosporomycetidae</taxon>
        <taxon>Pleosporales</taxon>
        <taxon>Lindgomycetaceae</taxon>
        <taxon>Lindgomyces</taxon>
    </lineage>
</organism>